<gene>
    <name evidence="1" type="ORF">AB0C36_34725</name>
</gene>
<comment type="caution">
    <text evidence="1">The sequence shown here is derived from an EMBL/GenBank/DDBJ whole genome shotgun (WGS) entry which is preliminary data.</text>
</comment>
<keyword evidence="2" id="KW-1185">Reference proteome</keyword>
<evidence type="ECO:0000313" key="1">
    <source>
        <dbReference type="EMBL" id="MEU8138640.1"/>
    </source>
</evidence>
<protein>
    <submittedName>
        <fullName evidence="1">Uncharacterized protein</fullName>
    </submittedName>
</protein>
<dbReference type="EMBL" id="JBEZFP010000132">
    <property type="protein sequence ID" value="MEU8138640.1"/>
    <property type="molecule type" value="Genomic_DNA"/>
</dbReference>
<dbReference type="Proteomes" id="UP001551482">
    <property type="component" value="Unassembled WGS sequence"/>
</dbReference>
<accession>A0ABV3DSC1</accession>
<sequence length="86" mass="9528">MDDDPGKTSMTPVGHADALVRQFLESCVDRVTVARAADPVDEALVGRLLELNATAQRDRRTLPDADEEETARIAARYQALLDEFEK</sequence>
<name>A0ABV3DSC1_9ACTN</name>
<evidence type="ECO:0000313" key="2">
    <source>
        <dbReference type="Proteomes" id="UP001551482"/>
    </source>
</evidence>
<dbReference type="RefSeq" id="WP_358362249.1">
    <property type="nucleotide sequence ID" value="NZ_JBEZFP010000132.1"/>
</dbReference>
<reference evidence="1 2" key="1">
    <citation type="submission" date="2024-06" db="EMBL/GenBank/DDBJ databases">
        <title>The Natural Products Discovery Center: Release of the First 8490 Sequenced Strains for Exploring Actinobacteria Biosynthetic Diversity.</title>
        <authorList>
            <person name="Kalkreuter E."/>
            <person name="Kautsar S.A."/>
            <person name="Yang D."/>
            <person name="Bader C.D."/>
            <person name="Teijaro C.N."/>
            <person name="Fluegel L."/>
            <person name="Davis C.M."/>
            <person name="Simpson J.R."/>
            <person name="Lauterbach L."/>
            <person name="Steele A.D."/>
            <person name="Gui C."/>
            <person name="Meng S."/>
            <person name="Li G."/>
            <person name="Viehrig K."/>
            <person name="Ye F."/>
            <person name="Su P."/>
            <person name="Kiefer A.F."/>
            <person name="Nichols A."/>
            <person name="Cepeda A.J."/>
            <person name="Yan W."/>
            <person name="Fan B."/>
            <person name="Jiang Y."/>
            <person name="Adhikari A."/>
            <person name="Zheng C.-J."/>
            <person name="Schuster L."/>
            <person name="Cowan T.M."/>
            <person name="Smanski M.J."/>
            <person name="Chevrette M.G."/>
            <person name="De Carvalho L.P.S."/>
            <person name="Shen B."/>
        </authorList>
    </citation>
    <scope>NUCLEOTIDE SEQUENCE [LARGE SCALE GENOMIC DNA]</scope>
    <source>
        <strain evidence="1 2">NPDC048946</strain>
    </source>
</reference>
<organism evidence="1 2">
    <name type="scientific">Streptodolium elevatio</name>
    <dbReference type="NCBI Taxonomy" id="3157996"/>
    <lineage>
        <taxon>Bacteria</taxon>
        <taxon>Bacillati</taxon>
        <taxon>Actinomycetota</taxon>
        <taxon>Actinomycetes</taxon>
        <taxon>Kitasatosporales</taxon>
        <taxon>Streptomycetaceae</taxon>
        <taxon>Streptodolium</taxon>
    </lineage>
</organism>
<proteinExistence type="predicted"/>